<dbReference type="EMBL" id="POSM01000032">
    <property type="protein sequence ID" value="PNH99234.1"/>
    <property type="molecule type" value="Genomic_DNA"/>
</dbReference>
<comment type="caution">
    <text evidence="2">The sequence shown here is derived from an EMBL/GenBank/DDBJ whole genome shotgun (WGS) entry which is preliminary data.</text>
</comment>
<keyword evidence="3" id="KW-1185">Reference proteome</keyword>
<evidence type="ECO:0000259" key="1">
    <source>
        <dbReference type="Pfam" id="PF04717"/>
    </source>
</evidence>
<dbReference type="Proteomes" id="UP000236547">
    <property type="component" value="Unassembled WGS sequence"/>
</dbReference>
<organism evidence="2 3">
    <name type="scientific">Vibrio diazotrophicus</name>
    <dbReference type="NCBI Taxonomy" id="685"/>
    <lineage>
        <taxon>Bacteria</taxon>
        <taxon>Pseudomonadati</taxon>
        <taxon>Pseudomonadota</taxon>
        <taxon>Gammaproteobacteria</taxon>
        <taxon>Vibrionales</taxon>
        <taxon>Vibrionaceae</taxon>
        <taxon>Vibrio</taxon>
    </lineage>
</organism>
<evidence type="ECO:0000313" key="2">
    <source>
        <dbReference type="EMBL" id="PNH99234.1"/>
    </source>
</evidence>
<dbReference type="Gene3D" id="2.40.50.230">
    <property type="entry name" value="Gp5 N-terminal domain"/>
    <property type="match status" value="1"/>
</dbReference>
<proteinExistence type="predicted"/>
<sequence>MMSDTELYRIVSRLEQRVSNLIRVGRVAEVQNSPPRVKVEYDKDSADNPVTTGWLCYFEERQGFVQTWNPPKVGEQCVILSAAGDLRLGKVLLGLNTDSNPPISTDPNIHKIQFSDGSAFTYDRSIRAWDINLGSGNTTFTGTLFTFNADLVFNGDVLQTGEYEQVGNFTTSGNVTAIGNVTGAMMYDSVGSMVSIRTTYNGHCHEPTDPTPDQQMS</sequence>
<dbReference type="Pfam" id="PF04717">
    <property type="entry name" value="Phage_base_V"/>
    <property type="match status" value="1"/>
</dbReference>
<feature type="domain" description="Gp5/Type VI secretion system Vgr protein OB-fold" evidence="1">
    <location>
        <begin position="24"/>
        <end position="95"/>
    </location>
</feature>
<reference evidence="2 3" key="1">
    <citation type="submission" date="2018-01" db="EMBL/GenBank/DDBJ databases">
        <title>Draft genome sequences of six Vibrio diazotrophicus strains isolated from deep-sea sediments of the Baltic Sea.</title>
        <authorList>
            <person name="Castillo D."/>
            <person name="Vandieken V."/>
            <person name="Chiang O."/>
            <person name="Middelboe M."/>
        </authorList>
    </citation>
    <scope>NUCLEOTIDE SEQUENCE [LARGE SCALE GENOMIC DNA]</scope>
    <source>
        <strain evidence="2 3">65.10M</strain>
    </source>
</reference>
<evidence type="ECO:0000313" key="3">
    <source>
        <dbReference type="Proteomes" id="UP000236547"/>
    </source>
</evidence>
<dbReference type="NCBIfam" id="TIGR01644">
    <property type="entry name" value="phage_P2_V"/>
    <property type="match status" value="1"/>
</dbReference>
<protein>
    <recommendedName>
        <fullName evidence="1">Gp5/Type VI secretion system Vgr protein OB-fold domain-containing protein</fullName>
    </recommendedName>
</protein>
<name>A0ABX4W653_VIBDI</name>
<dbReference type="InterPro" id="IPR006531">
    <property type="entry name" value="Gp5/Vgr_OB"/>
</dbReference>
<dbReference type="InterPro" id="IPR013046">
    <property type="entry name" value="GpV/Gp45"/>
</dbReference>
<gene>
    <name evidence="2" type="ORF">C1O25_17940</name>
</gene>
<dbReference type="InterPro" id="IPR037026">
    <property type="entry name" value="Vgr_OB-fold_dom_sf"/>
</dbReference>
<accession>A0ABX4W653</accession>